<name>A0A139GUV8_9PEZI</name>
<sequence length="70" mass="7763">MFVVLVFLLASYISVQAAMPGRPLWKNFTSKYFPNRGFSSTCITVGGGKHVLFRNPDDTHAREEVKGQGS</sequence>
<reference evidence="2 3" key="1">
    <citation type="submission" date="2015-07" db="EMBL/GenBank/DDBJ databases">
        <title>Comparative genomics of the Sigatoka disease complex on banana suggests a link between parallel evolutionary changes in Pseudocercospora fijiensis and Pseudocercospora eumusae and increased virulence on the banana host.</title>
        <authorList>
            <person name="Chang T.-C."/>
            <person name="Salvucci A."/>
            <person name="Crous P.W."/>
            <person name="Stergiopoulos I."/>
        </authorList>
    </citation>
    <scope>NUCLEOTIDE SEQUENCE [LARGE SCALE GENOMIC DNA]</scope>
    <source>
        <strain evidence="2 3">CBS 116634</strain>
    </source>
</reference>
<accession>A0A139GUV8</accession>
<dbReference type="Proteomes" id="UP000073492">
    <property type="component" value="Unassembled WGS sequence"/>
</dbReference>
<dbReference type="AlphaFoldDB" id="A0A139GUV8"/>
<feature type="chain" id="PRO_5007296903" description="Secreted protein" evidence="1">
    <location>
        <begin position="18"/>
        <end position="70"/>
    </location>
</feature>
<evidence type="ECO:0000313" key="3">
    <source>
        <dbReference type="Proteomes" id="UP000073492"/>
    </source>
</evidence>
<keyword evidence="3" id="KW-1185">Reference proteome</keyword>
<evidence type="ECO:0000256" key="1">
    <source>
        <dbReference type="SAM" id="SignalP"/>
    </source>
</evidence>
<evidence type="ECO:0008006" key="4">
    <source>
        <dbReference type="Google" id="ProtNLM"/>
    </source>
</evidence>
<proteinExistence type="predicted"/>
<dbReference type="EMBL" id="LFZO01001057">
    <property type="protein sequence ID" value="KXS93956.1"/>
    <property type="molecule type" value="Genomic_DNA"/>
</dbReference>
<feature type="signal peptide" evidence="1">
    <location>
        <begin position="1"/>
        <end position="17"/>
    </location>
</feature>
<protein>
    <recommendedName>
        <fullName evidence="4">Secreted protein</fullName>
    </recommendedName>
</protein>
<comment type="caution">
    <text evidence="2">The sequence shown here is derived from an EMBL/GenBank/DDBJ whole genome shotgun (WGS) entry which is preliminary data.</text>
</comment>
<gene>
    <name evidence="2" type="ORF">AC579_5183</name>
</gene>
<organism evidence="2 3">
    <name type="scientific">Pseudocercospora musae</name>
    <dbReference type="NCBI Taxonomy" id="113226"/>
    <lineage>
        <taxon>Eukaryota</taxon>
        <taxon>Fungi</taxon>
        <taxon>Dikarya</taxon>
        <taxon>Ascomycota</taxon>
        <taxon>Pezizomycotina</taxon>
        <taxon>Dothideomycetes</taxon>
        <taxon>Dothideomycetidae</taxon>
        <taxon>Mycosphaerellales</taxon>
        <taxon>Mycosphaerellaceae</taxon>
        <taxon>Pseudocercospora</taxon>
    </lineage>
</organism>
<evidence type="ECO:0000313" key="2">
    <source>
        <dbReference type="EMBL" id="KXS93956.1"/>
    </source>
</evidence>
<keyword evidence="1" id="KW-0732">Signal</keyword>